<accession>A0ABU0MAV8</accession>
<sequence>MQKKLVALRARLVEEQQKLITQAATTGMLPTDSAIRKISDIENAIMAVEHMIEDLGSTKPASSKSSSQSRG</sequence>
<evidence type="ECO:0000313" key="1">
    <source>
        <dbReference type="EMBL" id="MDQ0518108.1"/>
    </source>
</evidence>
<gene>
    <name evidence="1" type="ORF">QO015_003721</name>
</gene>
<evidence type="ECO:0000313" key="2">
    <source>
        <dbReference type="Proteomes" id="UP001223743"/>
    </source>
</evidence>
<organism evidence="1 2">
    <name type="scientific">Kaistia geumhonensis</name>
    <dbReference type="NCBI Taxonomy" id="410839"/>
    <lineage>
        <taxon>Bacteria</taxon>
        <taxon>Pseudomonadati</taxon>
        <taxon>Pseudomonadota</taxon>
        <taxon>Alphaproteobacteria</taxon>
        <taxon>Hyphomicrobiales</taxon>
        <taxon>Kaistiaceae</taxon>
        <taxon>Kaistia</taxon>
    </lineage>
</organism>
<reference evidence="1 2" key="1">
    <citation type="submission" date="2023-07" db="EMBL/GenBank/DDBJ databases">
        <title>Genomic Encyclopedia of Type Strains, Phase IV (KMG-IV): sequencing the most valuable type-strain genomes for metagenomic binning, comparative biology and taxonomic classification.</title>
        <authorList>
            <person name="Goeker M."/>
        </authorList>
    </citation>
    <scope>NUCLEOTIDE SEQUENCE [LARGE SCALE GENOMIC DNA]</scope>
    <source>
        <strain evidence="1 2">B1-1</strain>
    </source>
</reference>
<name>A0ABU0MAV8_9HYPH</name>
<protein>
    <submittedName>
        <fullName evidence="1">Uncharacterized protein (DUF1778 family)</fullName>
    </submittedName>
</protein>
<dbReference type="Proteomes" id="UP001223743">
    <property type="component" value="Unassembled WGS sequence"/>
</dbReference>
<proteinExistence type="predicted"/>
<comment type="caution">
    <text evidence="1">The sequence shown here is derived from an EMBL/GenBank/DDBJ whole genome shotgun (WGS) entry which is preliminary data.</text>
</comment>
<dbReference type="EMBL" id="JAUSWJ010000001">
    <property type="protein sequence ID" value="MDQ0518108.1"/>
    <property type="molecule type" value="Genomic_DNA"/>
</dbReference>
<keyword evidence="2" id="KW-1185">Reference proteome</keyword>
<dbReference type="RefSeq" id="WP_266283524.1">
    <property type="nucleotide sequence ID" value="NZ_JAPKNF010000003.1"/>
</dbReference>